<dbReference type="Gene3D" id="1.20.1050.10">
    <property type="match status" value="1"/>
</dbReference>
<dbReference type="InterPro" id="IPR010987">
    <property type="entry name" value="Glutathione-S-Trfase_C-like"/>
</dbReference>
<dbReference type="OrthoDB" id="2098326at2759"/>
<dbReference type="InterPro" id="IPR036282">
    <property type="entry name" value="Glutathione-S-Trfase_C_sf"/>
</dbReference>
<protein>
    <recommendedName>
        <fullName evidence="2">glutathione transferase</fullName>
        <ecNumber evidence="2">2.5.1.18</ecNumber>
    </recommendedName>
</protein>
<dbReference type="GO" id="GO:0004602">
    <property type="term" value="F:glutathione peroxidase activity"/>
    <property type="evidence" value="ECO:0007669"/>
    <property type="project" value="UniProtKB-ARBA"/>
</dbReference>
<dbReference type="InterPro" id="IPR040079">
    <property type="entry name" value="Glutathione_S-Trfase"/>
</dbReference>
<dbReference type="InterPro" id="IPR004045">
    <property type="entry name" value="Glutathione_S-Trfase_N"/>
</dbReference>
<dbReference type="Gene3D" id="3.40.30.10">
    <property type="entry name" value="Glutaredoxin"/>
    <property type="match status" value="1"/>
</dbReference>
<dbReference type="AlphaFoldDB" id="A0A6A5XF63"/>
<comment type="similarity">
    <text evidence="1">Belongs to the GST superfamily.</text>
</comment>
<comment type="catalytic activity">
    <reaction evidence="4">
        <text>RX + glutathione = an S-substituted glutathione + a halide anion + H(+)</text>
        <dbReference type="Rhea" id="RHEA:16437"/>
        <dbReference type="ChEBI" id="CHEBI:15378"/>
        <dbReference type="ChEBI" id="CHEBI:16042"/>
        <dbReference type="ChEBI" id="CHEBI:17792"/>
        <dbReference type="ChEBI" id="CHEBI:57925"/>
        <dbReference type="ChEBI" id="CHEBI:90779"/>
        <dbReference type="EC" id="2.5.1.18"/>
    </reaction>
</comment>
<dbReference type="Pfam" id="PF13409">
    <property type="entry name" value="GST_N_2"/>
    <property type="match status" value="1"/>
</dbReference>
<evidence type="ECO:0000256" key="1">
    <source>
        <dbReference type="ARBA" id="ARBA00007409"/>
    </source>
</evidence>
<dbReference type="FunFam" id="3.40.30.10:FF:000156">
    <property type="entry name" value="Glutathione S-transferase 1"/>
    <property type="match status" value="1"/>
</dbReference>
<dbReference type="GeneID" id="54283567"/>
<keyword evidence="8" id="KW-1185">Reference proteome</keyword>
<dbReference type="Pfam" id="PF14497">
    <property type="entry name" value="GST_C_3"/>
    <property type="match status" value="1"/>
</dbReference>
<dbReference type="CDD" id="cd03189">
    <property type="entry name" value="GST_C_GTT1_like"/>
    <property type="match status" value="1"/>
</dbReference>
<keyword evidence="3 7" id="KW-0808">Transferase</keyword>
<organism evidence="7 8">
    <name type="scientific">Aaosphaeria arxii CBS 175.79</name>
    <dbReference type="NCBI Taxonomy" id="1450172"/>
    <lineage>
        <taxon>Eukaryota</taxon>
        <taxon>Fungi</taxon>
        <taxon>Dikarya</taxon>
        <taxon>Ascomycota</taxon>
        <taxon>Pezizomycotina</taxon>
        <taxon>Dothideomycetes</taxon>
        <taxon>Pleosporomycetidae</taxon>
        <taxon>Pleosporales</taxon>
        <taxon>Pleosporales incertae sedis</taxon>
        <taxon>Aaosphaeria</taxon>
    </lineage>
</organism>
<dbReference type="SUPFAM" id="SSF47616">
    <property type="entry name" value="GST C-terminal domain-like"/>
    <property type="match status" value="1"/>
</dbReference>
<evidence type="ECO:0000313" key="7">
    <source>
        <dbReference type="EMBL" id="KAF2011024.1"/>
    </source>
</evidence>
<dbReference type="GO" id="GO:0005737">
    <property type="term" value="C:cytoplasm"/>
    <property type="evidence" value="ECO:0007669"/>
    <property type="project" value="UniProtKB-ARBA"/>
</dbReference>
<dbReference type="SUPFAM" id="SSF52833">
    <property type="entry name" value="Thioredoxin-like"/>
    <property type="match status" value="1"/>
</dbReference>
<dbReference type="EMBL" id="ML978075">
    <property type="protein sequence ID" value="KAF2011024.1"/>
    <property type="molecule type" value="Genomic_DNA"/>
</dbReference>
<dbReference type="SFLD" id="SFLDS00019">
    <property type="entry name" value="Glutathione_Transferase_(cytos"/>
    <property type="match status" value="1"/>
</dbReference>
<proteinExistence type="inferred from homology"/>
<dbReference type="EC" id="2.5.1.18" evidence="2"/>
<name>A0A6A5XF63_9PLEO</name>
<feature type="domain" description="GST C-terminal" evidence="6">
    <location>
        <begin position="109"/>
        <end position="254"/>
    </location>
</feature>
<feature type="domain" description="GST N-terminal" evidence="5">
    <location>
        <begin position="6"/>
        <end position="93"/>
    </location>
</feature>
<dbReference type="InterPro" id="IPR036249">
    <property type="entry name" value="Thioredoxin-like_sf"/>
</dbReference>
<accession>A0A6A5XF63</accession>
<dbReference type="PANTHER" id="PTHR44051:SF9">
    <property type="entry name" value="GLUTATHIONE S-TRANSFERASE 1"/>
    <property type="match status" value="1"/>
</dbReference>
<dbReference type="PANTHER" id="PTHR44051">
    <property type="entry name" value="GLUTATHIONE S-TRANSFERASE-RELATED"/>
    <property type="match status" value="1"/>
</dbReference>
<evidence type="ECO:0000256" key="3">
    <source>
        <dbReference type="ARBA" id="ARBA00022679"/>
    </source>
</evidence>
<evidence type="ECO:0000259" key="5">
    <source>
        <dbReference type="PROSITE" id="PS50404"/>
    </source>
</evidence>
<evidence type="ECO:0000256" key="2">
    <source>
        <dbReference type="ARBA" id="ARBA00012452"/>
    </source>
</evidence>
<dbReference type="PROSITE" id="PS50404">
    <property type="entry name" value="GST_NTER"/>
    <property type="match status" value="1"/>
</dbReference>
<dbReference type="RefSeq" id="XP_033379363.1">
    <property type="nucleotide sequence ID" value="XM_033526170.1"/>
</dbReference>
<reference evidence="7" key="1">
    <citation type="journal article" date="2020" name="Stud. Mycol.">
        <title>101 Dothideomycetes genomes: a test case for predicting lifestyles and emergence of pathogens.</title>
        <authorList>
            <person name="Haridas S."/>
            <person name="Albert R."/>
            <person name="Binder M."/>
            <person name="Bloem J."/>
            <person name="Labutti K."/>
            <person name="Salamov A."/>
            <person name="Andreopoulos B."/>
            <person name="Baker S."/>
            <person name="Barry K."/>
            <person name="Bills G."/>
            <person name="Bluhm B."/>
            <person name="Cannon C."/>
            <person name="Castanera R."/>
            <person name="Culley D."/>
            <person name="Daum C."/>
            <person name="Ezra D."/>
            <person name="Gonzalez J."/>
            <person name="Henrissat B."/>
            <person name="Kuo A."/>
            <person name="Liang C."/>
            <person name="Lipzen A."/>
            <person name="Lutzoni F."/>
            <person name="Magnuson J."/>
            <person name="Mondo S."/>
            <person name="Nolan M."/>
            <person name="Ohm R."/>
            <person name="Pangilinan J."/>
            <person name="Park H.-J."/>
            <person name="Ramirez L."/>
            <person name="Alfaro M."/>
            <person name="Sun H."/>
            <person name="Tritt A."/>
            <person name="Yoshinaga Y."/>
            <person name="Zwiers L.-H."/>
            <person name="Turgeon B."/>
            <person name="Goodwin S."/>
            <person name="Spatafora J."/>
            <person name="Crous P."/>
            <person name="Grigoriev I."/>
        </authorList>
    </citation>
    <scope>NUCLEOTIDE SEQUENCE</scope>
    <source>
        <strain evidence="7">CBS 175.79</strain>
    </source>
</reference>
<dbReference type="InterPro" id="IPR004046">
    <property type="entry name" value="GST_C"/>
</dbReference>
<dbReference type="PROSITE" id="PS50405">
    <property type="entry name" value="GST_CTER"/>
    <property type="match status" value="1"/>
</dbReference>
<gene>
    <name evidence="7" type="ORF">BU24DRAFT_413710</name>
</gene>
<evidence type="ECO:0000256" key="4">
    <source>
        <dbReference type="ARBA" id="ARBA00047960"/>
    </source>
</evidence>
<dbReference type="Proteomes" id="UP000799778">
    <property type="component" value="Unassembled WGS sequence"/>
</dbReference>
<evidence type="ECO:0000259" key="6">
    <source>
        <dbReference type="PROSITE" id="PS50405"/>
    </source>
</evidence>
<dbReference type="SFLD" id="SFLDG00358">
    <property type="entry name" value="Main_(cytGST)"/>
    <property type="match status" value="1"/>
</dbReference>
<evidence type="ECO:0000313" key="8">
    <source>
        <dbReference type="Proteomes" id="UP000799778"/>
    </source>
</evidence>
<dbReference type="CDD" id="cd03046">
    <property type="entry name" value="GST_N_GTT1_like"/>
    <property type="match status" value="1"/>
</dbReference>
<dbReference type="GO" id="GO:0004364">
    <property type="term" value="F:glutathione transferase activity"/>
    <property type="evidence" value="ECO:0007669"/>
    <property type="project" value="UniProtKB-EC"/>
</dbReference>
<sequence length="259" mass="29131">MSNQQNCKIIVYWLEKSRAQRIVWLLEELNLEYELKIYKRGSDKLAPKELKDIHPLGKSPLISIQPEGAEKPIVLAESGVIIEYLAEHFGKRLIPDRYPEGKDGGVGAETDAWLRYRYLLHYSEGSFMPVLIICIVVDGIRNAPVPFFLKPITGGIANKVYSVFINPELKNHLSFLENYLATAPGGGSYFCGPSITAADIQLSFVLEGAVSHGCLTESAYPKLYSYVRRFQDTESYKRAGQRIESATGEKFVPFSEVKF</sequence>